<dbReference type="EMBL" id="CP017476">
    <property type="protein sequence ID" value="AOW12541.1"/>
    <property type="molecule type" value="Genomic_DNA"/>
</dbReference>
<protein>
    <submittedName>
        <fullName evidence="1">Uncharacterized protein</fullName>
    </submittedName>
</protein>
<dbReference type="Proteomes" id="UP000185680">
    <property type="component" value="Chromosome"/>
</dbReference>
<proteinExistence type="predicted"/>
<dbReference type="AlphaFoldDB" id="A0A162P2A7"/>
<reference evidence="1 4" key="2">
    <citation type="submission" date="2016-10" db="EMBL/GenBank/DDBJ databases">
        <title>Hydorgenophaga sp. LPB0072 isolated from gastropod.</title>
        <authorList>
            <person name="Kim E."/>
            <person name="Yi H."/>
        </authorList>
    </citation>
    <scope>NUCLEOTIDE SEQUENCE [LARGE SCALE GENOMIC DNA]</scope>
    <source>
        <strain evidence="1 4">LPB0072</strain>
    </source>
</reference>
<organism evidence="1 4">
    <name type="scientific">Hydrogenophaga crassostreae</name>
    <dbReference type="NCBI Taxonomy" id="1763535"/>
    <lineage>
        <taxon>Bacteria</taxon>
        <taxon>Pseudomonadati</taxon>
        <taxon>Pseudomonadota</taxon>
        <taxon>Betaproteobacteria</taxon>
        <taxon>Burkholderiales</taxon>
        <taxon>Comamonadaceae</taxon>
        <taxon>Hydrogenophaga</taxon>
    </lineage>
</organism>
<evidence type="ECO:0000313" key="4">
    <source>
        <dbReference type="Proteomes" id="UP000185680"/>
    </source>
</evidence>
<dbReference type="STRING" id="1763535.LPB072_06465"/>
<keyword evidence="3" id="KW-1185">Reference proteome</keyword>
<dbReference type="EMBL" id="LVWD01000030">
    <property type="protein sequence ID" value="OAD40410.1"/>
    <property type="molecule type" value="Genomic_DNA"/>
</dbReference>
<gene>
    <name evidence="1" type="ORF">LPB072_06465</name>
    <name evidence="2" type="ORF">LPB72_15950</name>
</gene>
<dbReference type="KEGG" id="hyl:LPB072_06465"/>
<dbReference type="RefSeq" id="WP_066092938.1">
    <property type="nucleotide sequence ID" value="NZ_CP017476.1"/>
</dbReference>
<evidence type="ECO:0000313" key="3">
    <source>
        <dbReference type="Proteomes" id="UP000185657"/>
    </source>
</evidence>
<accession>A0A162P2A7</accession>
<reference evidence="2 3" key="1">
    <citation type="submission" date="2016-02" db="EMBL/GenBank/DDBJ databases">
        <title>Draft genome sequence of Hydrogenophaga sp. LPB0072.</title>
        <authorList>
            <person name="Shin S.-K."/>
            <person name="Yi H."/>
        </authorList>
    </citation>
    <scope>NUCLEOTIDE SEQUENCE [LARGE SCALE GENOMIC DNA]</scope>
    <source>
        <strain evidence="2 3">LPB0072</strain>
    </source>
</reference>
<evidence type="ECO:0000313" key="2">
    <source>
        <dbReference type="EMBL" id="OAD40410.1"/>
    </source>
</evidence>
<sequence>MINTFYRTALKAYVSVDAAKKTRHLRHSQEYWLSEDNVPRISAQVYLNEWADALQIPKAQLNNLNKKVSFLDPREQEVEYHLIEEKHLFDSTTIGYHQTYLNTPVWRKGLSVKIKKNPNRVVGSTNNSEDNLQGKLPDQKLIDRYAAIFRQTAARKALLAAGFENIGESAEAETSEIVRKIINAPAAPAKSKGAKAVADNAPQLLSGKFFIYKYDPRKRYAGKPSPISDQKDPMPGEASEIPLLDIPPVNDKIKPERAYLVGEMIFRQGRAGSGLVWLILVEIETASILYIECMTCGVNGLVFKRDPINSSGDLTVTANQPNSVLDDHDFDELLPDLDPPSGGTQSLRGLYVSIEEQDAPNIAAPTVAAGTDFDFNPRTNDFAAVNAYYHQTQLFRTIADLGFVVEDYFDGTTFPIPVDHRASFGTADGVEINAFWSPNGSGGTSFMGYCLCDLSDTANPLGRSVDPYVHWHEMGGHGALGDHVGSGNLGFAHSHGDGLAAIQNDPESALRTVPDRFDYAPFHPTITRRFDRAVSDWAWGGSNDDGRYRSEEILATCHFRIYRSVGGDADSLGRRQFASRLTTYLILRTTANLTAATNPNDPEVWCEEMQDTDLENWTSEGLSGGAYNKVIRWAFEKQGSYQPAGAPALVTTEGAPPLVDIYIDDGRAGEYQYQHVHWRNQSMWNRNAADGLTGHQNAIDDQTNYMYGKVKNRGANTATNVTVRAYHSLPGAGLTWPTDFVEMNPVGGLSIASLAGNNTAEVTVGPFEWEPNINAYGHDCVLMIASVAGDPSNVDNFTATETVQEWRLVPHDNNVGQRNVSVLPGESGGETLMASLNGAFFMAGNNLNKRAKMVLQASLPAVLEAKGWKLKFTDIPTNGFSLNAGEKRKVHMELQPGSEFTKADILGATDRLISVDVLANGILMGGMSYYIDPNLKTVSGGKQPGRKDCAGAAQDLLDCLKIGDGTKVKKVCVKKVSVDIELDNGCGCD</sequence>
<name>A0A162P2A7_9BURK</name>
<dbReference type="OrthoDB" id="2630713at2"/>
<evidence type="ECO:0000313" key="1">
    <source>
        <dbReference type="EMBL" id="AOW12541.1"/>
    </source>
</evidence>
<dbReference type="Proteomes" id="UP000185657">
    <property type="component" value="Unassembled WGS sequence"/>
</dbReference>